<dbReference type="Pfam" id="PF13367">
    <property type="entry name" value="PrsW-protease"/>
    <property type="match status" value="1"/>
</dbReference>
<organism evidence="2 3">
    <name type="scientific">Nocardia jiangsuensis</name>
    <dbReference type="NCBI Taxonomy" id="1691563"/>
    <lineage>
        <taxon>Bacteria</taxon>
        <taxon>Bacillati</taxon>
        <taxon>Actinomycetota</taxon>
        <taxon>Actinomycetes</taxon>
        <taxon>Mycobacteriales</taxon>
        <taxon>Nocardiaceae</taxon>
        <taxon>Nocardia</taxon>
    </lineage>
</organism>
<evidence type="ECO:0000313" key="2">
    <source>
        <dbReference type="EMBL" id="MFC3961020.1"/>
    </source>
</evidence>
<gene>
    <name evidence="2" type="ORF">ACFO0B_03345</name>
</gene>
<feature type="transmembrane region" description="Helical" evidence="1">
    <location>
        <begin position="34"/>
        <end position="54"/>
    </location>
</feature>
<dbReference type="InterPro" id="IPR029058">
    <property type="entry name" value="AB_hydrolase_fold"/>
</dbReference>
<dbReference type="SUPFAM" id="SSF53474">
    <property type="entry name" value="alpha/beta-Hydrolases"/>
    <property type="match status" value="1"/>
</dbReference>
<feature type="transmembrane region" description="Helical" evidence="1">
    <location>
        <begin position="172"/>
        <end position="192"/>
    </location>
</feature>
<evidence type="ECO:0000313" key="3">
    <source>
        <dbReference type="Proteomes" id="UP001595696"/>
    </source>
</evidence>
<feature type="transmembrane region" description="Helical" evidence="1">
    <location>
        <begin position="60"/>
        <end position="82"/>
    </location>
</feature>
<feature type="transmembrane region" description="Helical" evidence="1">
    <location>
        <begin position="212"/>
        <end position="237"/>
    </location>
</feature>
<feature type="transmembrane region" description="Helical" evidence="1">
    <location>
        <begin position="94"/>
        <end position="116"/>
    </location>
</feature>
<feature type="transmembrane region" description="Helical" evidence="1">
    <location>
        <begin position="246"/>
        <end position="263"/>
    </location>
</feature>
<comment type="caution">
    <text evidence="2">The sequence shown here is derived from an EMBL/GenBank/DDBJ whole genome shotgun (WGS) entry which is preliminary data.</text>
</comment>
<feature type="transmembrane region" description="Helical" evidence="1">
    <location>
        <begin position="269"/>
        <end position="297"/>
    </location>
</feature>
<reference evidence="3" key="1">
    <citation type="journal article" date="2019" name="Int. J. Syst. Evol. Microbiol.">
        <title>The Global Catalogue of Microorganisms (GCM) 10K type strain sequencing project: providing services to taxonomists for standard genome sequencing and annotation.</title>
        <authorList>
            <consortium name="The Broad Institute Genomics Platform"/>
            <consortium name="The Broad Institute Genome Sequencing Center for Infectious Disease"/>
            <person name="Wu L."/>
            <person name="Ma J."/>
        </authorList>
    </citation>
    <scope>NUCLEOTIDE SEQUENCE [LARGE SCALE GENOMIC DNA]</scope>
    <source>
        <strain evidence="3">CGMCC 4.7330</strain>
    </source>
</reference>
<keyword evidence="2" id="KW-0378">Hydrolase</keyword>
<proteinExistence type="predicted"/>
<keyword evidence="3" id="KW-1185">Reference proteome</keyword>
<keyword evidence="1" id="KW-0812">Transmembrane</keyword>
<dbReference type="PANTHER" id="PTHR36844">
    <property type="entry name" value="PROTEASE PRSW"/>
    <property type="match status" value="1"/>
</dbReference>
<keyword evidence="2" id="KW-0645">Protease</keyword>
<accession>A0ABV8DLU6</accession>
<sequence length="401" mass="42848">MTTTSTGDIDRVRVLAIEQSGWGRSFTFYQPRNLAFWVYVLLTASGALLFASRIGNTYGAYSRAILVTAAVFAVYGALLWWFTQHIDRYARQPTKILVVAFCWGGFAATWAMASYANTALIGIYGKLFGHAWAQDWGAGLAAPFTEETAKGFGLLLLIALAPRLVRTAFDGFILGAFLGLGFEIIEDIAYGMNSGAAQFGANQVDAALGTVFLRVATGATGHLLYTALFCAGLVYLLGRPAEPRRIGRGLLLIGTAMLLHGLWDSMANFAGAGIGAAIGLIVLIMAVALAIVVRVFALTVGREREFLADILAPEVATGAITSEEALAACGNAKARRAFRRAGADRAARRRRGHVLDAVHDLADALAAEHGEVTPRVEFARAEVARLRDGRPPSEAMLPVPL</sequence>
<protein>
    <submittedName>
        <fullName evidence="2">PrsW family intramembrane metalloprotease</fullName>
    </submittedName>
</protein>
<feature type="transmembrane region" description="Helical" evidence="1">
    <location>
        <begin position="136"/>
        <end position="160"/>
    </location>
</feature>
<keyword evidence="1" id="KW-1133">Transmembrane helix</keyword>
<dbReference type="Proteomes" id="UP001595696">
    <property type="component" value="Unassembled WGS sequence"/>
</dbReference>
<keyword evidence="1" id="KW-0472">Membrane</keyword>
<dbReference type="GO" id="GO:0008237">
    <property type="term" value="F:metallopeptidase activity"/>
    <property type="evidence" value="ECO:0007669"/>
    <property type="project" value="UniProtKB-KW"/>
</dbReference>
<dbReference type="EMBL" id="JBHSAX010000003">
    <property type="protein sequence ID" value="MFC3961020.1"/>
    <property type="molecule type" value="Genomic_DNA"/>
</dbReference>
<evidence type="ECO:0000256" key="1">
    <source>
        <dbReference type="SAM" id="Phobius"/>
    </source>
</evidence>
<dbReference type="RefSeq" id="WP_378610782.1">
    <property type="nucleotide sequence ID" value="NZ_JBHSAX010000003.1"/>
</dbReference>
<dbReference type="InterPro" id="IPR026898">
    <property type="entry name" value="PrsW"/>
</dbReference>
<dbReference type="PANTHER" id="PTHR36844:SF1">
    <property type="entry name" value="PROTEASE PRSW"/>
    <property type="match status" value="1"/>
</dbReference>
<keyword evidence="2" id="KW-0482">Metalloprotease</keyword>
<name>A0ABV8DLU6_9NOCA</name>